<dbReference type="SMART" id="SM00060">
    <property type="entry name" value="FN3"/>
    <property type="match status" value="2"/>
</dbReference>
<proteinExistence type="predicted"/>
<feature type="signal peptide" evidence="9">
    <location>
        <begin position="1"/>
        <end position="17"/>
    </location>
</feature>
<evidence type="ECO:0000256" key="4">
    <source>
        <dbReference type="ARBA" id="ARBA00022989"/>
    </source>
</evidence>
<evidence type="ECO:0000313" key="12">
    <source>
        <dbReference type="Proteomes" id="UP000823561"/>
    </source>
</evidence>
<dbReference type="PANTHER" id="PTHR23037">
    <property type="entry name" value="CYTOKINE RECEPTOR"/>
    <property type="match status" value="1"/>
</dbReference>
<keyword evidence="6" id="KW-0675">Receptor</keyword>
<dbReference type="CDD" id="cd00063">
    <property type="entry name" value="FN3"/>
    <property type="match status" value="2"/>
</dbReference>
<feature type="transmembrane region" description="Helical" evidence="8">
    <location>
        <begin position="420"/>
        <end position="443"/>
    </location>
</feature>
<dbReference type="Pfam" id="PF09067">
    <property type="entry name" value="EpoR_lig-bind"/>
    <property type="match status" value="1"/>
</dbReference>
<evidence type="ECO:0000256" key="9">
    <source>
        <dbReference type="SAM" id="SignalP"/>
    </source>
</evidence>
<keyword evidence="12" id="KW-1185">Reference proteome</keyword>
<organism evidence="11 12">
    <name type="scientific">Alosa alosa</name>
    <name type="common">allis shad</name>
    <dbReference type="NCBI Taxonomy" id="278164"/>
    <lineage>
        <taxon>Eukaryota</taxon>
        <taxon>Metazoa</taxon>
        <taxon>Chordata</taxon>
        <taxon>Craniata</taxon>
        <taxon>Vertebrata</taxon>
        <taxon>Euteleostomi</taxon>
        <taxon>Actinopterygii</taxon>
        <taxon>Neopterygii</taxon>
        <taxon>Teleostei</taxon>
        <taxon>Clupei</taxon>
        <taxon>Clupeiformes</taxon>
        <taxon>Clupeoidei</taxon>
        <taxon>Clupeidae</taxon>
        <taxon>Alosa</taxon>
    </lineage>
</organism>
<feature type="chain" id="PRO_5043551809" description="Fibronectin type-III domain-containing protein" evidence="9">
    <location>
        <begin position="18"/>
        <end position="629"/>
    </location>
</feature>
<dbReference type="InterPro" id="IPR036116">
    <property type="entry name" value="FN3_sf"/>
</dbReference>
<dbReference type="InterPro" id="IPR013783">
    <property type="entry name" value="Ig-like_fold"/>
</dbReference>
<evidence type="ECO:0000256" key="8">
    <source>
        <dbReference type="SAM" id="Phobius"/>
    </source>
</evidence>
<dbReference type="GO" id="GO:0009897">
    <property type="term" value="C:external side of plasma membrane"/>
    <property type="evidence" value="ECO:0007669"/>
    <property type="project" value="TreeGrafter"/>
</dbReference>
<keyword evidence="3 9" id="KW-0732">Signal</keyword>
<evidence type="ECO:0000256" key="1">
    <source>
        <dbReference type="ARBA" id="ARBA00004479"/>
    </source>
</evidence>
<comment type="caution">
    <text evidence="11">The sequence shown here is derived from an EMBL/GenBank/DDBJ whole genome shotgun (WGS) entry which is preliminary data.</text>
</comment>
<dbReference type="PANTHER" id="PTHR23037:SF34">
    <property type="entry name" value="THROMBOPOIETIN RECEPTOR ISOFORM X1"/>
    <property type="match status" value="1"/>
</dbReference>
<gene>
    <name evidence="11" type="ORF">AALO_G00127240</name>
</gene>
<evidence type="ECO:0000259" key="10">
    <source>
        <dbReference type="PROSITE" id="PS50853"/>
    </source>
</evidence>
<keyword evidence="2 8" id="KW-0812">Transmembrane</keyword>
<dbReference type="InterPro" id="IPR003961">
    <property type="entry name" value="FN3_dom"/>
</dbReference>
<evidence type="ECO:0000256" key="2">
    <source>
        <dbReference type="ARBA" id="ARBA00022692"/>
    </source>
</evidence>
<keyword evidence="4 8" id="KW-1133">Transmembrane helix</keyword>
<keyword evidence="7" id="KW-0325">Glycoprotein</keyword>
<dbReference type="PROSITE" id="PS50853">
    <property type="entry name" value="FN3"/>
    <property type="match status" value="2"/>
</dbReference>
<protein>
    <recommendedName>
        <fullName evidence="10">Fibronectin type-III domain-containing protein</fullName>
    </recommendedName>
</protein>
<dbReference type="AlphaFoldDB" id="A0AAV6GMI8"/>
<dbReference type="Proteomes" id="UP000823561">
    <property type="component" value="Chromosome 9"/>
</dbReference>
<sequence>MLFWMFFVWLQTSWILAQDIGPSVQVSEKELQLLALENDPKCFTRTDYDFTCFWEARDGHSYNFSYAIDDVSETKSQCNLTQWTTASGTVLHICFFPRSHVLLYIPITIKVVDALTNMTVFQREISIDETELPYPPNNISVEKTGKAEQLLVRWKANKHKQYEVRYFSQTEPERRKVIDHDNAVLTSLVSGEVYCVQMRVKSRKKGYWSDWTEPVMAMVPQKAEDTGFLCYTSDLNSIQCQWTKQAQINGSASNEVVTIFYREKNSSRWGNWTLCTKNHGSTLSCSFNGQQSRAIQVSLHAGSGPLSRTFYTEEFTMHNSIKTEPPMGLRAEAGQRLHLQWDCPSEILAKHLIYQIRYRSKDEKDWKHFVWNSSRTSTYLHEQASSQYFIQVKSKPYGSFYGGYWSDWSSMLTVEVPSNYGLVFIACIPLAILLLSAVVASVLSQYFSKVKRYLWPPVPRLDKILESFLAEGPQWEPTFSIKQCDDETPASVLEILSDNPTSSDTIQGNTVCTSGPETGSYNWVAQKEVGGPVVEGCVEAGRDYVTLTSEIIPCLRGNEYVYDDISVSCSAEMQYHCTNTQTLTSPASGLTPTSIFNLSYQLLHEREEGWEDENVTHYTNLDAAVTGTA</sequence>
<dbReference type="SUPFAM" id="SSF49265">
    <property type="entry name" value="Fibronectin type III"/>
    <property type="match status" value="4"/>
</dbReference>
<evidence type="ECO:0000256" key="5">
    <source>
        <dbReference type="ARBA" id="ARBA00023136"/>
    </source>
</evidence>
<dbReference type="Gene3D" id="2.60.40.10">
    <property type="entry name" value="Immunoglobulins"/>
    <property type="match status" value="4"/>
</dbReference>
<comment type="subcellular location">
    <subcellularLocation>
        <location evidence="1">Membrane</location>
        <topology evidence="1">Single-pass type I membrane protein</topology>
    </subcellularLocation>
</comment>
<accession>A0AAV6GMI8</accession>
<dbReference type="GO" id="GO:0004896">
    <property type="term" value="F:cytokine receptor activity"/>
    <property type="evidence" value="ECO:0007669"/>
    <property type="project" value="TreeGrafter"/>
</dbReference>
<reference evidence="11" key="1">
    <citation type="submission" date="2020-10" db="EMBL/GenBank/DDBJ databases">
        <title>Chromosome-scale genome assembly of the Allis shad, Alosa alosa.</title>
        <authorList>
            <person name="Margot Z."/>
            <person name="Christophe K."/>
            <person name="Cabau C."/>
            <person name="Louis A."/>
            <person name="Berthelot C."/>
            <person name="Parey E."/>
            <person name="Roest Crollius H."/>
            <person name="Montfort J."/>
            <person name="Robinson-Rechavi M."/>
            <person name="Bucao C."/>
            <person name="Bouchez O."/>
            <person name="Gislard M."/>
            <person name="Lluch J."/>
            <person name="Milhes M."/>
            <person name="Lampietro C."/>
            <person name="Lopez Roques C."/>
            <person name="Donnadieu C."/>
            <person name="Braasch I."/>
            <person name="Desvignes T."/>
            <person name="Postlethwait J."/>
            <person name="Bobe J."/>
            <person name="Guiguen Y."/>
        </authorList>
    </citation>
    <scope>NUCLEOTIDE SEQUENCE</scope>
    <source>
        <strain evidence="11">M-15738</strain>
        <tissue evidence="11">Blood</tissue>
    </source>
</reference>
<evidence type="ECO:0000256" key="7">
    <source>
        <dbReference type="ARBA" id="ARBA00023180"/>
    </source>
</evidence>
<evidence type="ECO:0000256" key="3">
    <source>
        <dbReference type="ARBA" id="ARBA00022729"/>
    </source>
</evidence>
<dbReference type="InterPro" id="IPR015152">
    <property type="entry name" value="Growth/epo_recpt_lig-bind"/>
</dbReference>
<feature type="domain" description="Fibronectin type-III" evidence="10">
    <location>
        <begin position="325"/>
        <end position="416"/>
    </location>
</feature>
<keyword evidence="5 8" id="KW-0472">Membrane</keyword>
<feature type="domain" description="Fibronectin type-III" evidence="10">
    <location>
        <begin position="135"/>
        <end position="222"/>
    </location>
</feature>
<name>A0AAV6GMI8_9TELE</name>
<evidence type="ECO:0000313" key="11">
    <source>
        <dbReference type="EMBL" id="KAG5276040.1"/>
    </source>
</evidence>
<evidence type="ECO:0000256" key="6">
    <source>
        <dbReference type="ARBA" id="ARBA00023170"/>
    </source>
</evidence>
<dbReference type="EMBL" id="JADWDJ010000009">
    <property type="protein sequence ID" value="KAG5276040.1"/>
    <property type="molecule type" value="Genomic_DNA"/>
</dbReference>